<dbReference type="RefSeq" id="WP_113958801.1">
    <property type="nucleotide sequence ID" value="NZ_QNRR01000004.1"/>
</dbReference>
<name>A0A366HN14_9BACT</name>
<keyword evidence="2" id="KW-1185">Reference proteome</keyword>
<reference evidence="1 2" key="1">
    <citation type="submission" date="2018-06" db="EMBL/GenBank/DDBJ databases">
        <title>Genomic Encyclopedia of Type Strains, Phase IV (KMG-IV): sequencing the most valuable type-strain genomes for metagenomic binning, comparative biology and taxonomic classification.</title>
        <authorList>
            <person name="Goeker M."/>
        </authorList>
    </citation>
    <scope>NUCLEOTIDE SEQUENCE [LARGE SCALE GENOMIC DNA]</scope>
    <source>
        <strain evidence="1 2">DSM 25532</strain>
    </source>
</reference>
<dbReference type="AlphaFoldDB" id="A0A366HN14"/>
<sequence length="71" mass="8625">MRRRIEEYFGDFKPGEDRERMLRDLSYIISIEEWASEQHFEVTWSGDKHWGDMQVDFVIEGEQIVDEVWGD</sequence>
<accession>A0A366HN14</accession>
<proteinExistence type="predicted"/>
<comment type="caution">
    <text evidence="1">The sequence shown here is derived from an EMBL/GenBank/DDBJ whole genome shotgun (WGS) entry which is preliminary data.</text>
</comment>
<evidence type="ECO:0000313" key="2">
    <source>
        <dbReference type="Proteomes" id="UP000253426"/>
    </source>
</evidence>
<evidence type="ECO:0000313" key="1">
    <source>
        <dbReference type="EMBL" id="RBP44393.1"/>
    </source>
</evidence>
<organism evidence="1 2">
    <name type="scientific">Roseimicrobium gellanilyticum</name>
    <dbReference type="NCBI Taxonomy" id="748857"/>
    <lineage>
        <taxon>Bacteria</taxon>
        <taxon>Pseudomonadati</taxon>
        <taxon>Verrucomicrobiota</taxon>
        <taxon>Verrucomicrobiia</taxon>
        <taxon>Verrucomicrobiales</taxon>
        <taxon>Verrucomicrobiaceae</taxon>
        <taxon>Roseimicrobium</taxon>
    </lineage>
</organism>
<gene>
    <name evidence="1" type="ORF">DES53_104213</name>
</gene>
<dbReference type="EMBL" id="QNRR01000004">
    <property type="protein sequence ID" value="RBP44393.1"/>
    <property type="molecule type" value="Genomic_DNA"/>
</dbReference>
<protein>
    <submittedName>
        <fullName evidence="1">Uncharacterized protein</fullName>
    </submittedName>
</protein>
<dbReference type="Proteomes" id="UP000253426">
    <property type="component" value="Unassembled WGS sequence"/>
</dbReference>